<evidence type="ECO:0008006" key="4">
    <source>
        <dbReference type="Google" id="ProtNLM"/>
    </source>
</evidence>
<evidence type="ECO:0000256" key="1">
    <source>
        <dbReference type="SAM" id="MobiDB-lite"/>
    </source>
</evidence>
<dbReference type="AlphaFoldDB" id="A0A0A1T9A8"/>
<dbReference type="EMBL" id="CDHN01000001">
    <property type="protein sequence ID" value="CEJ82750.1"/>
    <property type="molecule type" value="Genomic_DNA"/>
</dbReference>
<feature type="compositionally biased region" description="Basic and acidic residues" evidence="1">
    <location>
        <begin position="115"/>
        <end position="124"/>
    </location>
</feature>
<keyword evidence="3" id="KW-1185">Reference proteome</keyword>
<protein>
    <recommendedName>
        <fullName evidence="4">BTB domain-containing protein</fullName>
    </recommendedName>
</protein>
<dbReference type="PANTHER" id="PTHR47843">
    <property type="entry name" value="BTB DOMAIN-CONTAINING PROTEIN-RELATED"/>
    <property type="match status" value="1"/>
</dbReference>
<dbReference type="SUPFAM" id="SSF54695">
    <property type="entry name" value="POZ domain"/>
    <property type="match status" value="1"/>
</dbReference>
<proteinExistence type="predicted"/>
<dbReference type="OrthoDB" id="9997739at2759"/>
<dbReference type="HOGENOM" id="CLU_056399_2_1_1"/>
<dbReference type="STRING" id="1531966.A0A0A1T9A8"/>
<dbReference type="Gene3D" id="3.30.710.10">
    <property type="entry name" value="Potassium Channel Kv1.1, Chain A"/>
    <property type="match status" value="1"/>
</dbReference>
<sequence length="260" mass="30053">MWRIPYSSIVSSRPFKFLVGPDKIEYTIHGALVAHQSRALHTLVYGGLKESQEQCVEWAEVDPDTFIRFAQYLYTGDYAAAATEWLVQSAQATIEESPEQTSDNQQLSNQATAPEEPRPHRHPESPFIWRSNHDPAESLGPLFLSHAKLYVLADCYGIEGLTQISLYKLHNQLRIFTLHPERITDVLDLVEFSYEHGPAELQDLVSSFASSHLDMLWKTEEFKELFGRFPDLAMSLMDIQMNKLLSWHRWRFPTWVRQSD</sequence>
<dbReference type="InterPro" id="IPR011333">
    <property type="entry name" value="SKP1/BTB/POZ_sf"/>
</dbReference>
<name>A0A0A1T9A8_9HYPO</name>
<feature type="compositionally biased region" description="Polar residues" evidence="1">
    <location>
        <begin position="92"/>
        <end position="112"/>
    </location>
</feature>
<organism evidence="2 3">
    <name type="scientific">[Torrubiella] hemipterigena</name>
    <dbReference type="NCBI Taxonomy" id="1531966"/>
    <lineage>
        <taxon>Eukaryota</taxon>
        <taxon>Fungi</taxon>
        <taxon>Dikarya</taxon>
        <taxon>Ascomycota</taxon>
        <taxon>Pezizomycotina</taxon>
        <taxon>Sordariomycetes</taxon>
        <taxon>Hypocreomycetidae</taxon>
        <taxon>Hypocreales</taxon>
        <taxon>Clavicipitaceae</taxon>
        <taxon>Clavicipitaceae incertae sedis</taxon>
        <taxon>'Torrubiella' clade</taxon>
    </lineage>
</organism>
<dbReference type="Proteomes" id="UP000039046">
    <property type="component" value="Unassembled WGS sequence"/>
</dbReference>
<accession>A0A0A1T9A8</accession>
<reference evidence="2 3" key="1">
    <citation type="journal article" date="2015" name="Genome Announc.">
        <title>Draft Genome Sequence and Gene Annotation of the Entomopathogenic Fungus Verticillium hemipterigenum.</title>
        <authorList>
            <person name="Horn F."/>
            <person name="Habel A."/>
            <person name="Scharf D.H."/>
            <person name="Dworschak J."/>
            <person name="Brakhage A.A."/>
            <person name="Guthke R."/>
            <person name="Hertweck C."/>
            <person name="Linde J."/>
        </authorList>
    </citation>
    <scope>NUCLEOTIDE SEQUENCE [LARGE SCALE GENOMIC DNA]</scope>
</reference>
<dbReference type="CDD" id="cd14733">
    <property type="entry name" value="BACK"/>
    <property type="match status" value="1"/>
</dbReference>
<evidence type="ECO:0000313" key="3">
    <source>
        <dbReference type="Proteomes" id="UP000039046"/>
    </source>
</evidence>
<feature type="region of interest" description="Disordered" evidence="1">
    <location>
        <begin position="92"/>
        <end position="130"/>
    </location>
</feature>
<gene>
    <name evidence="2" type="ORF">VHEMI02798</name>
</gene>
<evidence type="ECO:0000313" key="2">
    <source>
        <dbReference type="EMBL" id="CEJ82750.1"/>
    </source>
</evidence>